<dbReference type="FunFam" id="3.40.50.2000:FF:000021">
    <property type="entry name" value="UDP-glucuronosyltransferase"/>
    <property type="match status" value="1"/>
</dbReference>
<dbReference type="Proteomes" id="UP001160148">
    <property type="component" value="Unassembled WGS sequence"/>
</dbReference>
<dbReference type="Pfam" id="PF00201">
    <property type="entry name" value="UDPGT"/>
    <property type="match status" value="1"/>
</dbReference>
<organism evidence="4 5">
    <name type="scientific">Macrosiphum euphorbiae</name>
    <name type="common">potato aphid</name>
    <dbReference type="NCBI Taxonomy" id="13131"/>
    <lineage>
        <taxon>Eukaryota</taxon>
        <taxon>Metazoa</taxon>
        <taxon>Ecdysozoa</taxon>
        <taxon>Arthropoda</taxon>
        <taxon>Hexapoda</taxon>
        <taxon>Insecta</taxon>
        <taxon>Pterygota</taxon>
        <taxon>Neoptera</taxon>
        <taxon>Paraneoptera</taxon>
        <taxon>Hemiptera</taxon>
        <taxon>Sternorrhyncha</taxon>
        <taxon>Aphidomorpha</taxon>
        <taxon>Aphidoidea</taxon>
        <taxon>Aphididae</taxon>
        <taxon>Macrosiphini</taxon>
        <taxon>Macrosiphum</taxon>
    </lineage>
</organism>
<dbReference type="InterPro" id="IPR050271">
    <property type="entry name" value="UDP-glycosyltransferase"/>
</dbReference>
<proteinExistence type="inferred from homology"/>
<keyword evidence="5" id="KW-1185">Reference proteome</keyword>
<reference evidence="4 5" key="1">
    <citation type="submission" date="2023-01" db="EMBL/GenBank/DDBJ databases">
        <authorList>
            <person name="Whitehead M."/>
        </authorList>
    </citation>
    <scope>NUCLEOTIDE SEQUENCE [LARGE SCALE GENOMIC DNA]</scope>
</reference>
<dbReference type="GO" id="GO:0008194">
    <property type="term" value="F:UDP-glycosyltransferase activity"/>
    <property type="evidence" value="ECO:0007669"/>
    <property type="project" value="InterPro"/>
</dbReference>
<evidence type="ECO:0000313" key="4">
    <source>
        <dbReference type="EMBL" id="CAI6348035.1"/>
    </source>
</evidence>
<comment type="similarity">
    <text evidence="1">Belongs to the UDP-glycosyltransferase family.</text>
</comment>
<evidence type="ECO:0000256" key="1">
    <source>
        <dbReference type="ARBA" id="ARBA00009995"/>
    </source>
</evidence>
<evidence type="ECO:0000313" key="5">
    <source>
        <dbReference type="Proteomes" id="UP001160148"/>
    </source>
</evidence>
<dbReference type="SUPFAM" id="SSF53756">
    <property type="entry name" value="UDP-Glycosyltransferase/glycogen phosphorylase"/>
    <property type="match status" value="1"/>
</dbReference>
<comment type="caution">
    <text evidence="4">The sequence shown here is derived from an EMBL/GenBank/DDBJ whole genome shotgun (WGS) entry which is preliminary data.</text>
</comment>
<sequence length="514" mass="57064">MVLQSMCSGAFRLAIVVWSIGCLSTIAAHRILACEPSPGHSHWNVMSAVLESLVAAGHEVVCVTMHPATDRLAAHPNYTHVDMSSMAIGSLQTARDMDYAHVMKVFRSNAFMVGLATARAMYVCEYLLDMPEIRDMLDGRGPAFDAVIMESLHSECMSALPDRLGVPAIYVIPSPPVNWMPVATGAPDHPSYLGAMLADRPTPVTFGHRLANALVYVHTTLVRWYSDAGRDHRWPEHRHTMVFVNTHHSVEPGRPMGPNVLEIGGIHLNRPLEPIPRDLADVMDSSNEFGVIVFTFGSLVAMNTLPDDVLDKFKIVFSQLPQTVIWKYENDTMPDKPENVVLCKWLPQRAILHHPNVKLFISHGGMSGVYEVVEAGVPVLGMPLFYDQPRNIQNLVDLGMALSMKINNLTHTALSEAINRIIKDKSFSENAKRVSSLYRDRPMTPSESVVYWVEYLIRHGTEADIRPSSADASWTSHFMLDMCAAMVTALLTIWFVARAVLHVALDKSIPSDVK</sequence>
<name>A0AAV0VWS4_9HEMI</name>
<dbReference type="PANTHER" id="PTHR48043">
    <property type="entry name" value="EG:EG0003.4 PROTEIN-RELATED"/>
    <property type="match status" value="1"/>
</dbReference>
<dbReference type="EMBL" id="CARXXK010000001">
    <property type="protein sequence ID" value="CAI6348035.1"/>
    <property type="molecule type" value="Genomic_DNA"/>
</dbReference>
<accession>A0AAV0VWS4</accession>
<protein>
    <recommendedName>
        <fullName evidence="6">UDP-glucuronosyltransferase</fullName>
    </recommendedName>
</protein>
<dbReference type="Gene3D" id="3.40.50.2000">
    <property type="entry name" value="Glycogen Phosphorylase B"/>
    <property type="match status" value="2"/>
</dbReference>
<dbReference type="InterPro" id="IPR002213">
    <property type="entry name" value="UDP_glucos_trans"/>
</dbReference>
<evidence type="ECO:0008006" key="6">
    <source>
        <dbReference type="Google" id="ProtNLM"/>
    </source>
</evidence>
<dbReference type="AlphaFoldDB" id="A0AAV0VWS4"/>
<evidence type="ECO:0000256" key="2">
    <source>
        <dbReference type="ARBA" id="ARBA00022676"/>
    </source>
</evidence>
<dbReference type="CDD" id="cd03784">
    <property type="entry name" value="GT1_Gtf-like"/>
    <property type="match status" value="1"/>
</dbReference>
<dbReference type="PANTHER" id="PTHR48043:SF145">
    <property type="entry name" value="FI06409P-RELATED"/>
    <property type="match status" value="1"/>
</dbReference>
<evidence type="ECO:0000256" key="3">
    <source>
        <dbReference type="ARBA" id="ARBA00022679"/>
    </source>
</evidence>
<gene>
    <name evidence="4" type="ORF">MEUPH1_LOCUS4752</name>
</gene>
<keyword evidence="3" id="KW-0808">Transferase</keyword>
<keyword evidence="2" id="KW-0328">Glycosyltransferase</keyword>